<protein>
    <submittedName>
        <fullName evidence="1">Uncharacterized protein</fullName>
    </submittedName>
</protein>
<proteinExistence type="predicted"/>
<comment type="caution">
    <text evidence="1">The sequence shown here is derived from an EMBL/GenBank/DDBJ whole genome shotgun (WGS) entry which is preliminary data.</text>
</comment>
<keyword evidence="2" id="KW-1185">Reference proteome</keyword>
<dbReference type="EMBL" id="JANJYI010000006">
    <property type="protein sequence ID" value="KAK2646807.1"/>
    <property type="molecule type" value="Genomic_DNA"/>
</dbReference>
<dbReference type="PANTHER" id="PTHR31973:SF187">
    <property type="entry name" value="MUTATOR TRANSPOSASE MUDRA PROTEIN"/>
    <property type="match status" value="1"/>
</dbReference>
<dbReference type="AlphaFoldDB" id="A0AAD9U2T9"/>
<sequence>MSHQLRVDTNVDATVWKYYRARKKAKKMIQGSVIEQYSKVRDCGIEILRTNLLLAVDLEINNSYGMVWISDKQNGLIEAISELFPHSEHRFYVKHFHNNFKGEHRGLLLKDILWCAAKSTTEQE</sequence>
<gene>
    <name evidence="1" type="ORF">Ddye_022002</name>
</gene>
<organism evidence="1 2">
    <name type="scientific">Dipteronia dyeriana</name>
    <dbReference type="NCBI Taxonomy" id="168575"/>
    <lineage>
        <taxon>Eukaryota</taxon>
        <taxon>Viridiplantae</taxon>
        <taxon>Streptophyta</taxon>
        <taxon>Embryophyta</taxon>
        <taxon>Tracheophyta</taxon>
        <taxon>Spermatophyta</taxon>
        <taxon>Magnoliopsida</taxon>
        <taxon>eudicotyledons</taxon>
        <taxon>Gunneridae</taxon>
        <taxon>Pentapetalae</taxon>
        <taxon>rosids</taxon>
        <taxon>malvids</taxon>
        <taxon>Sapindales</taxon>
        <taxon>Sapindaceae</taxon>
        <taxon>Hippocastanoideae</taxon>
        <taxon>Acereae</taxon>
        <taxon>Dipteronia</taxon>
    </lineage>
</organism>
<evidence type="ECO:0000313" key="1">
    <source>
        <dbReference type="EMBL" id="KAK2646807.1"/>
    </source>
</evidence>
<reference evidence="1" key="1">
    <citation type="journal article" date="2023" name="Plant J.">
        <title>Genome sequences and population genomics provide insights into the demographic history, inbreeding, and mutation load of two 'living fossil' tree species of Dipteronia.</title>
        <authorList>
            <person name="Feng Y."/>
            <person name="Comes H.P."/>
            <person name="Chen J."/>
            <person name="Zhu S."/>
            <person name="Lu R."/>
            <person name="Zhang X."/>
            <person name="Li P."/>
            <person name="Qiu J."/>
            <person name="Olsen K.M."/>
            <person name="Qiu Y."/>
        </authorList>
    </citation>
    <scope>NUCLEOTIDE SEQUENCE</scope>
    <source>
        <strain evidence="1">KIB01</strain>
    </source>
</reference>
<evidence type="ECO:0000313" key="2">
    <source>
        <dbReference type="Proteomes" id="UP001280121"/>
    </source>
</evidence>
<accession>A0AAD9U2T9</accession>
<name>A0AAD9U2T9_9ROSI</name>
<dbReference type="PANTHER" id="PTHR31973">
    <property type="entry name" value="POLYPROTEIN, PUTATIVE-RELATED"/>
    <property type="match status" value="1"/>
</dbReference>
<dbReference type="Proteomes" id="UP001280121">
    <property type="component" value="Unassembled WGS sequence"/>
</dbReference>